<feature type="domain" description="Response regulatory" evidence="8">
    <location>
        <begin position="25"/>
        <end position="138"/>
    </location>
</feature>
<dbReference type="SMART" id="SM00862">
    <property type="entry name" value="Trans_reg_C"/>
    <property type="match status" value="1"/>
</dbReference>
<evidence type="ECO:0000256" key="3">
    <source>
        <dbReference type="ARBA" id="ARBA00023015"/>
    </source>
</evidence>
<dbReference type="GO" id="GO:0003677">
    <property type="term" value="F:DNA binding"/>
    <property type="evidence" value="ECO:0007669"/>
    <property type="project" value="UniProtKB-KW"/>
</dbReference>
<dbReference type="PANTHER" id="PTHR48111:SF26">
    <property type="entry name" value="STAGE 0 SPORULATION PROTEIN A HOMOLOG"/>
    <property type="match status" value="1"/>
</dbReference>
<evidence type="ECO:0000256" key="4">
    <source>
        <dbReference type="ARBA" id="ARBA00023125"/>
    </source>
</evidence>
<evidence type="ECO:0000256" key="7">
    <source>
        <dbReference type="PROSITE-ProRule" id="PRU01091"/>
    </source>
</evidence>
<keyword evidence="3" id="KW-0805">Transcription regulation</keyword>
<comment type="caution">
    <text evidence="10">The sequence shown here is derived from an EMBL/GenBank/DDBJ whole genome shotgun (WGS) entry which is preliminary data.</text>
</comment>
<feature type="modified residue" description="4-aspartylphosphate" evidence="6">
    <location>
        <position position="74"/>
    </location>
</feature>
<name>A0ABQ6NFV6_9BACL</name>
<gene>
    <name evidence="10" type="ORF">PghCCS26_10740</name>
</gene>
<dbReference type="InterPro" id="IPR039420">
    <property type="entry name" value="WalR-like"/>
</dbReference>
<dbReference type="InterPro" id="IPR001867">
    <property type="entry name" value="OmpR/PhoB-type_DNA-bd"/>
</dbReference>
<evidence type="ECO:0000313" key="11">
    <source>
        <dbReference type="Proteomes" id="UP001285921"/>
    </source>
</evidence>
<dbReference type="InterPro" id="IPR036388">
    <property type="entry name" value="WH-like_DNA-bd_sf"/>
</dbReference>
<protein>
    <submittedName>
        <fullName evidence="10">DNA-binding response regulator</fullName>
    </submittedName>
</protein>
<keyword evidence="4 7" id="KW-0238">DNA-binding</keyword>
<dbReference type="EMBL" id="BTCL01000003">
    <property type="protein sequence ID" value="GMK43947.1"/>
    <property type="molecule type" value="Genomic_DNA"/>
</dbReference>
<dbReference type="Gene3D" id="6.10.250.690">
    <property type="match status" value="1"/>
</dbReference>
<evidence type="ECO:0000313" key="10">
    <source>
        <dbReference type="EMBL" id="GMK43947.1"/>
    </source>
</evidence>
<dbReference type="CDD" id="cd17574">
    <property type="entry name" value="REC_OmpR"/>
    <property type="match status" value="1"/>
</dbReference>
<evidence type="ECO:0000256" key="2">
    <source>
        <dbReference type="ARBA" id="ARBA00023012"/>
    </source>
</evidence>
<evidence type="ECO:0000256" key="6">
    <source>
        <dbReference type="PROSITE-ProRule" id="PRU00169"/>
    </source>
</evidence>
<dbReference type="PROSITE" id="PS51755">
    <property type="entry name" value="OMPR_PHOB"/>
    <property type="match status" value="1"/>
</dbReference>
<keyword evidence="1 6" id="KW-0597">Phosphoprotein</keyword>
<dbReference type="Proteomes" id="UP001285921">
    <property type="component" value="Unassembled WGS sequence"/>
</dbReference>
<keyword evidence="5" id="KW-0804">Transcription</keyword>
<dbReference type="InterPro" id="IPR011006">
    <property type="entry name" value="CheY-like_superfamily"/>
</dbReference>
<evidence type="ECO:0000259" key="8">
    <source>
        <dbReference type="PROSITE" id="PS50110"/>
    </source>
</evidence>
<feature type="domain" description="OmpR/PhoB-type" evidence="9">
    <location>
        <begin position="151"/>
        <end position="250"/>
    </location>
</feature>
<accession>A0ABQ6NFV6</accession>
<dbReference type="Pfam" id="PF00072">
    <property type="entry name" value="Response_reg"/>
    <property type="match status" value="1"/>
</dbReference>
<reference evidence="10 11" key="1">
    <citation type="submission" date="2023-05" db="EMBL/GenBank/DDBJ databases">
        <title>Draft genome of Paenibacillus sp. CCS26.</title>
        <authorList>
            <person name="Akita H."/>
            <person name="Shinto Y."/>
            <person name="Kimura Z."/>
        </authorList>
    </citation>
    <scope>NUCLEOTIDE SEQUENCE [LARGE SCALE GENOMIC DNA]</scope>
    <source>
        <strain evidence="10 11">CCS26</strain>
    </source>
</reference>
<dbReference type="InterPro" id="IPR001789">
    <property type="entry name" value="Sig_transdc_resp-reg_receiver"/>
</dbReference>
<evidence type="ECO:0000256" key="5">
    <source>
        <dbReference type="ARBA" id="ARBA00023163"/>
    </source>
</evidence>
<dbReference type="PANTHER" id="PTHR48111">
    <property type="entry name" value="REGULATOR OF RPOS"/>
    <property type="match status" value="1"/>
</dbReference>
<dbReference type="Gene3D" id="1.10.10.10">
    <property type="entry name" value="Winged helix-like DNA-binding domain superfamily/Winged helix DNA-binding domain"/>
    <property type="match status" value="1"/>
</dbReference>
<feature type="DNA-binding region" description="OmpR/PhoB-type" evidence="7">
    <location>
        <begin position="151"/>
        <end position="250"/>
    </location>
</feature>
<dbReference type="PROSITE" id="PS50110">
    <property type="entry name" value="RESPONSE_REGULATORY"/>
    <property type="match status" value="1"/>
</dbReference>
<evidence type="ECO:0000259" key="9">
    <source>
        <dbReference type="PROSITE" id="PS51755"/>
    </source>
</evidence>
<keyword evidence="2" id="KW-0902">Two-component regulatory system</keyword>
<dbReference type="Gene3D" id="3.40.50.2300">
    <property type="match status" value="1"/>
</dbReference>
<sequence>MDSRYNHQLESAYPFKGRRREIIKSVLLIEDDTTIAELQRDYLEISGYEVQVAGDGEAGLAMSLSGLYDLVILDLMIPKMNGFEVCKKIREKQDIPILIVTSLHDDIDVIRGLGLGADDYITKPFKPAELVARVKAHLARYERLVGKKDVKNIIQIRDLYIDPDTRKVYVNDEEAVLTTKEFDLLYFLASHPNKVFSKEHLFERIWGVDALGDMQTVTVHIRKIREKIEKDSANPDYIETVWGAGYRCRG</sequence>
<dbReference type="Pfam" id="PF00486">
    <property type="entry name" value="Trans_reg_C"/>
    <property type="match status" value="1"/>
</dbReference>
<proteinExistence type="predicted"/>
<evidence type="ECO:0000256" key="1">
    <source>
        <dbReference type="ARBA" id="ARBA00022553"/>
    </source>
</evidence>
<keyword evidence="11" id="KW-1185">Reference proteome</keyword>
<organism evidence="10 11">
    <name type="scientific">Paenibacillus glycanilyticus</name>
    <dbReference type="NCBI Taxonomy" id="126569"/>
    <lineage>
        <taxon>Bacteria</taxon>
        <taxon>Bacillati</taxon>
        <taxon>Bacillota</taxon>
        <taxon>Bacilli</taxon>
        <taxon>Bacillales</taxon>
        <taxon>Paenibacillaceae</taxon>
        <taxon>Paenibacillus</taxon>
    </lineage>
</organism>
<dbReference type="SMART" id="SM00448">
    <property type="entry name" value="REC"/>
    <property type="match status" value="1"/>
</dbReference>
<dbReference type="SUPFAM" id="SSF52172">
    <property type="entry name" value="CheY-like"/>
    <property type="match status" value="1"/>
</dbReference>
<dbReference type="CDD" id="cd00383">
    <property type="entry name" value="trans_reg_C"/>
    <property type="match status" value="1"/>
</dbReference>